<evidence type="ECO:0000313" key="11">
    <source>
        <dbReference type="Proteomes" id="UP000552319"/>
    </source>
</evidence>
<keyword evidence="7" id="KW-1015">Disulfide bond</keyword>
<dbReference type="PANTHER" id="PTHR44170">
    <property type="entry name" value="PROTEIN SIDEKICK"/>
    <property type="match status" value="1"/>
</dbReference>
<reference evidence="10 11" key="1">
    <citation type="submission" date="2019-09" db="EMBL/GenBank/DDBJ databases">
        <title>Bird 10,000 Genomes (B10K) Project - Family phase.</title>
        <authorList>
            <person name="Zhang G."/>
        </authorList>
    </citation>
    <scope>NUCLEOTIDE SEQUENCE [LARGE SCALE GENOMIC DNA]</scope>
    <source>
        <strain evidence="10">B10K-DU-001-31</strain>
        <tissue evidence="10">Muscle</tissue>
    </source>
</reference>
<sequence length="100" mass="11239">LSYRWLLNEFPVFIALDKRRFVSQTDGNLYIANVEASDKGNYSCFVSSPSITKSVFSKFIPLIPQSDRAKVYPADIKVKFKDTPALLGQNVTLECFALGK</sequence>
<protein>
    <submittedName>
        <fullName evidence="10">CNTN1 protein</fullName>
    </submittedName>
</protein>
<accession>A0A7L2FK04</accession>
<keyword evidence="3" id="KW-0732">Signal</keyword>
<gene>
    <name evidence="10" type="primary">Cntn1_0</name>
    <name evidence="10" type="ORF">QUIMEX_R11775</name>
</gene>
<comment type="caution">
    <text evidence="10">The sequence shown here is derived from an EMBL/GenBank/DDBJ whole genome shotgun (WGS) entry which is preliminary data.</text>
</comment>
<evidence type="ECO:0000256" key="5">
    <source>
        <dbReference type="ARBA" id="ARBA00022889"/>
    </source>
</evidence>
<evidence type="ECO:0000256" key="6">
    <source>
        <dbReference type="ARBA" id="ARBA00023136"/>
    </source>
</evidence>
<evidence type="ECO:0000256" key="3">
    <source>
        <dbReference type="ARBA" id="ARBA00022729"/>
    </source>
</evidence>
<proteinExistence type="predicted"/>
<dbReference type="InterPro" id="IPR013783">
    <property type="entry name" value="Ig-like_fold"/>
</dbReference>
<dbReference type="GO" id="GO:0007420">
    <property type="term" value="P:brain development"/>
    <property type="evidence" value="ECO:0007669"/>
    <property type="project" value="TreeGrafter"/>
</dbReference>
<dbReference type="PANTHER" id="PTHR44170:SF10">
    <property type="entry name" value="CONTACTIN-1"/>
    <property type="match status" value="1"/>
</dbReference>
<dbReference type="GO" id="GO:0030424">
    <property type="term" value="C:axon"/>
    <property type="evidence" value="ECO:0007669"/>
    <property type="project" value="TreeGrafter"/>
</dbReference>
<keyword evidence="5" id="KW-0130">Cell adhesion</keyword>
<dbReference type="InterPro" id="IPR007110">
    <property type="entry name" value="Ig-like_dom"/>
</dbReference>
<keyword evidence="8" id="KW-0325">Glycoprotein</keyword>
<feature type="non-terminal residue" evidence="10">
    <location>
        <position position="100"/>
    </location>
</feature>
<evidence type="ECO:0000256" key="1">
    <source>
        <dbReference type="ARBA" id="ARBA00004236"/>
    </source>
</evidence>
<dbReference type="GO" id="GO:0007411">
    <property type="term" value="P:axon guidance"/>
    <property type="evidence" value="ECO:0007669"/>
    <property type="project" value="TreeGrafter"/>
</dbReference>
<dbReference type="PROSITE" id="PS50835">
    <property type="entry name" value="IG_LIKE"/>
    <property type="match status" value="1"/>
</dbReference>
<feature type="non-terminal residue" evidence="10">
    <location>
        <position position="1"/>
    </location>
</feature>
<name>A0A7L2FK04_QUIME</name>
<dbReference type="Gene3D" id="2.60.40.10">
    <property type="entry name" value="Immunoglobulins"/>
    <property type="match status" value="1"/>
</dbReference>
<dbReference type="GO" id="GO:0098632">
    <property type="term" value="F:cell-cell adhesion mediator activity"/>
    <property type="evidence" value="ECO:0007669"/>
    <property type="project" value="TreeGrafter"/>
</dbReference>
<evidence type="ECO:0000256" key="2">
    <source>
        <dbReference type="ARBA" id="ARBA00022475"/>
    </source>
</evidence>
<comment type="subcellular location">
    <subcellularLocation>
        <location evidence="1">Cell membrane</location>
    </subcellularLocation>
</comment>
<dbReference type="GO" id="GO:0005886">
    <property type="term" value="C:plasma membrane"/>
    <property type="evidence" value="ECO:0007669"/>
    <property type="project" value="UniProtKB-SubCell"/>
</dbReference>
<dbReference type="SUPFAM" id="SSF48726">
    <property type="entry name" value="Immunoglobulin"/>
    <property type="match status" value="1"/>
</dbReference>
<keyword evidence="2" id="KW-1003">Cell membrane</keyword>
<dbReference type="AlphaFoldDB" id="A0A7L2FK04"/>
<evidence type="ECO:0000313" key="10">
    <source>
        <dbReference type="EMBL" id="NXQ74331.1"/>
    </source>
</evidence>
<evidence type="ECO:0000259" key="9">
    <source>
        <dbReference type="PROSITE" id="PS50835"/>
    </source>
</evidence>
<dbReference type="InterPro" id="IPR036179">
    <property type="entry name" value="Ig-like_dom_sf"/>
</dbReference>
<keyword evidence="4" id="KW-0677">Repeat</keyword>
<organism evidence="10 11">
    <name type="scientific">Quiscalus mexicanus</name>
    <name type="common">Great-tailed grackle</name>
    <name type="synonym">Cassidix mexicanus</name>
    <dbReference type="NCBI Taxonomy" id="64278"/>
    <lineage>
        <taxon>Eukaryota</taxon>
        <taxon>Metazoa</taxon>
        <taxon>Chordata</taxon>
        <taxon>Craniata</taxon>
        <taxon>Vertebrata</taxon>
        <taxon>Euteleostomi</taxon>
        <taxon>Archelosauria</taxon>
        <taxon>Archosauria</taxon>
        <taxon>Dinosauria</taxon>
        <taxon>Saurischia</taxon>
        <taxon>Theropoda</taxon>
        <taxon>Coelurosauria</taxon>
        <taxon>Aves</taxon>
        <taxon>Neognathae</taxon>
        <taxon>Neoaves</taxon>
        <taxon>Telluraves</taxon>
        <taxon>Australaves</taxon>
        <taxon>Passeriformes</taxon>
        <taxon>Passeroidea</taxon>
        <taxon>Icteridae</taxon>
        <taxon>Quiscalus</taxon>
    </lineage>
</organism>
<evidence type="ECO:0000256" key="4">
    <source>
        <dbReference type="ARBA" id="ARBA00022737"/>
    </source>
</evidence>
<evidence type="ECO:0000256" key="8">
    <source>
        <dbReference type="ARBA" id="ARBA00023180"/>
    </source>
</evidence>
<keyword evidence="11" id="KW-1185">Reference proteome</keyword>
<evidence type="ECO:0000256" key="7">
    <source>
        <dbReference type="ARBA" id="ARBA00023157"/>
    </source>
</evidence>
<feature type="domain" description="Ig-like" evidence="9">
    <location>
        <begin position="1"/>
        <end position="56"/>
    </location>
</feature>
<dbReference type="EMBL" id="VWYF01026750">
    <property type="protein sequence ID" value="NXQ74331.1"/>
    <property type="molecule type" value="Genomic_DNA"/>
</dbReference>
<keyword evidence="6" id="KW-0472">Membrane</keyword>
<dbReference type="Proteomes" id="UP000552319">
    <property type="component" value="Unassembled WGS sequence"/>
</dbReference>